<sequence>MTYAVRRYCHRFMGYENMVRNKICSAFIFMCCFVPFPGLFAVDSILGTTVDQFNFYTQPRGDARVHELDRRLTFILDNYIPGGPQRVTAYNQRGQESFDLPESLADSFPNLPDSYRNYYGDSENSYRMAALLLLVYYARFFRVEPNTFAIRSGLVDTGAMFNFTSRALSFDFQVDIQLGSGRNAASVAVYNAKKGGKKFGKNYFVKLATYAPPHASKKKYPMNSATCRPHYKAPPSRDDDDDDNDSRKEPSCCGCSFPGVLLKHLRNPLTTPDERSGLIQ</sequence>
<proteinExistence type="predicted"/>
<gene>
    <name evidence="2" type="ORF">V5J35_004149</name>
</gene>
<evidence type="ECO:0000313" key="3">
    <source>
        <dbReference type="Proteomes" id="UP001549366"/>
    </source>
</evidence>
<dbReference type="EMBL" id="JBEWTB010000002">
    <property type="protein sequence ID" value="MET4758957.1"/>
    <property type="molecule type" value="Genomic_DNA"/>
</dbReference>
<comment type="caution">
    <text evidence="2">The sequence shown here is derived from an EMBL/GenBank/DDBJ whole genome shotgun (WGS) entry which is preliminary data.</text>
</comment>
<evidence type="ECO:0000313" key="2">
    <source>
        <dbReference type="EMBL" id="MET4758957.1"/>
    </source>
</evidence>
<keyword evidence="3" id="KW-1185">Reference proteome</keyword>
<name>A0ABV2SMG5_9GAMM</name>
<accession>A0ABV2SMG5</accession>
<reference evidence="2 3" key="1">
    <citation type="submission" date="2024-06" db="EMBL/GenBank/DDBJ databases">
        <title>Genomic Encyclopedia of Type Strains, Phase V (KMG-V): Genome sequencing to study the core and pangenomes of soil and plant-associated prokaryotes.</title>
        <authorList>
            <person name="Whitman W."/>
        </authorList>
    </citation>
    <scope>NUCLEOTIDE SEQUENCE [LARGE SCALE GENOMIC DNA]</scope>
    <source>
        <strain evidence="2 3">NE40</strain>
    </source>
</reference>
<feature type="region of interest" description="Disordered" evidence="1">
    <location>
        <begin position="219"/>
        <end position="253"/>
    </location>
</feature>
<evidence type="ECO:0000256" key="1">
    <source>
        <dbReference type="SAM" id="MobiDB-lite"/>
    </source>
</evidence>
<dbReference type="Proteomes" id="UP001549366">
    <property type="component" value="Unassembled WGS sequence"/>
</dbReference>
<organism evidence="2 3">
    <name type="scientific">Endozoicomonas lisbonensis</name>
    <dbReference type="NCBI Taxonomy" id="3120522"/>
    <lineage>
        <taxon>Bacteria</taxon>
        <taxon>Pseudomonadati</taxon>
        <taxon>Pseudomonadota</taxon>
        <taxon>Gammaproteobacteria</taxon>
        <taxon>Oceanospirillales</taxon>
        <taxon>Endozoicomonadaceae</taxon>
        <taxon>Endozoicomonas</taxon>
    </lineage>
</organism>
<protein>
    <submittedName>
        <fullName evidence="2">Uncharacterized protein</fullName>
    </submittedName>
</protein>